<feature type="signal peptide" evidence="1">
    <location>
        <begin position="1"/>
        <end position="20"/>
    </location>
</feature>
<accession>A0ABU3BHD8</accession>
<comment type="caution">
    <text evidence="2">The sequence shown here is derived from an EMBL/GenBank/DDBJ whole genome shotgun (WGS) entry which is preliminary data.</text>
</comment>
<dbReference type="Proteomes" id="UP001250662">
    <property type="component" value="Unassembled WGS sequence"/>
</dbReference>
<evidence type="ECO:0000313" key="3">
    <source>
        <dbReference type="Proteomes" id="UP001250662"/>
    </source>
</evidence>
<evidence type="ECO:0000256" key="1">
    <source>
        <dbReference type="SAM" id="SignalP"/>
    </source>
</evidence>
<gene>
    <name evidence="2" type="ORF">RM520_08110</name>
</gene>
<dbReference type="EMBL" id="JAVRHU010000002">
    <property type="protein sequence ID" value="MDT0621586.1"/>
    <property type="molecule type" value="Genomic_DNA"/>
</dbReference>
<keyword evidence="1" id="KW-0732">Signal</keyword>
<organism evidence="2 3">
    <name type="scientific">Croceitalea vernalis</name>
    <dbReference type="NCBI Taxonomy" id="3075599"/>
    <lineage>
        <taxon>Bacteria</taxon>
        <taxon>Pseudomonadati</taxon>
        <taxon>Bacteroidota</taxon>
        <taxon>Flavobacteriia</taxon>
        <taxon>Flavobacteriales</taxon>
        <taxon>Flavobacteriaceae</taxon>
        <taxon>Croceitalea</taxon>
    </lineage>
</organism>
<protein>
    <recommendedName>
        <fullName evidence="4">DUF4890 domain-containing protein</fullName>
    </recommendedName>
</protein>
<dbReference type="RefSeq" id="WP_311385206.1">
    <property type="nucleotide sequence ID" value="NZ_JAVRHU010000002.1"/>
</dbReference>
<name>A0ABU3BHD8_9FLAO</name>
<keyword evidence="3" id="KW-1185">Reference proteome</keyword>
<reference evidence="2 3" key="1">
    <citation type="submission" date="2023-09" db="EMBL/GenBank/DDBJ databases">
        <authorList>
            <person name="Rey-Velasco X."/>
        </authorList>
    </citation>
    <scope>NUCLEOTIDE SEQUENCE [LARGE SCALE GENOMIC DNA]</scope>
    <source>
        <strain evidence="2 3">P007</strain>
    </source>
</reference>
<feature type="chain" id="PRO_5045135507" description="DUF4890 domain-containing protein" evidence="1">
    <location>
        <begin position="21"/>
        <end position="121"/>
    </location>
</feature>
<proteinExistence type="predicted"/>
<evidence type="ECO:0008006" key="4">
    <source>
        <dbReference type="Google" id="ProtNLM"/>
    </source>
</evidence>
<evidence type="ECO:0000313" key="2">
    <source>
        <dbReference type="EMBL" id="MDT0621586.1"/>
    </source>
</evidence>
<sequence length="121" mass="14088">MKVKYLLFAFAVLMMSGVAAQSSAKESMLKKKKEYSDRTMVQRFEKSMIMTAAERTELRKQNQQKRKELLVLIDTSSIIKDKMRDKLKHDAIHDPFSARLKKFVDAYKVEETPVTLAQNEK</sequence>